<dbReference type="Pfam" id="PF13304">
    <property type="entry name" value="AAA_21"/>
    <property type="match status" value="1"/>
</dbReference>
<dbReference type="PANTHER" id="PTHR40396:SF1">
    <property type="entry name" value="ATPASE AAA-TYPE CORE DOMAIN-CONTAINING PROTEIN"/>
    <property type="match status" value="1"/>
</dbReference>
<evidence type="ECO:0000313" key="2">
    <source>
        <dbReference type="EMBL" id="MBO1321277.1"/>
    </source>
</evidence>
<reference evidence="2" key="1">
    <citation type="submission" date="2021-03" db="EMBL/GenBank/DDBJ databases">
        <authorList>
            <person name="Wang G."/>
        </authorList>
    </citation>
    <scope>NUCLEOTIDE SEQUENCE</scope>
    <source>
        <strain evidence="2">KCTC 12899</strain>
    </source>
</reference>
<dbReference type="PANTHER" id="PTHR40396">
    <property type="entry name" value="ATPASE-LIKE PROTEIN"/>
    <property type="match status" value="1"/>
</dbReference>
<dbReference type="RefSeq" id="WP_207861252.1">
    <property type="nucleotide sequence ID" value="NZ_JAFREP010000023.1"/>
</dbReference>
<feature type="domain" description="ATPase AAA-type core" evidence="1">
    <location>
        <begin position="49"/>
        <end position="351"/>
    </location>
</feature>
<comment type="caution">
    <text evidence="2">The sequence shown here is derived from an EMBL/GenBank/DDBJ whole genome shotgun (WGS) entry which is preliminary data.</text>
</comment>
<keyword evidence="3" id="KW-1185">Reference proteome</keyword>
<dbReference type="InterPro" id="IPR027417">
    <property type="entry name" value="P-loop_NTPase"/>
</dbReference>
<dbReference type="SUPFAM" id="SSF52540">
    <property type="entry name" value="P-loop containing nucleoside triphosphate hydrolases"/>
    <property type="match status" value="1"/>
</dbReference>
<gene>
    <name evidence="2" type="ORF">J3U88_22545</name>
</gene>
<dbReference type="Gene3D" id="3.40.50.300">
    <property type="entry name" value="P-loop containing nucleotide triphosphate hydrolases"/>
    <property type="match status" value="2"/>
</dbReference>
<organism evidence="2 3">
    <name type="scientific">Acanthopleuribacter pedis</name>
    <dbReference type="NCBI Taxonomy" id="442870"/>
    <lineage>
        <taxon>Bacteria</taxon>
        <taxon>Pseudomonadati</taxon>
        <taxon>Acidobacteriota</taxon>
        <taxon>Holophagae</taxon>
        <taxon>Acanthopleuribacterales</taxon>
        <taxon>Acanthopleuribacteraceae</taxon>
        <taxon>Acanthopleuribacter</taxon>
    </lineage>
</organism>
<dbReference type="EMBL" id="JAFREP010000023">
    <property type="protein sequence ID" value="MBO1321277.1"/>
    <property type="molecule type" value="Genomic_DNA"/>
</dbReference>
<evidence type="ECO:0000313" key="3">
    <source>
        <dbReference type="Proteomes" id="UP000664417"/>
    </source>
</evidence>
<dbReference type="InterPro" id="IPR003959">
    <property type="entry name" value="ATPase_AAA_core"/>
</dbReference>
<dbReference type="AlphaFoldDB" id="A0A8J7Q696"/>
<name>A0A8J7Q696_9BACT</name>
<evidence type="ECO:0000259" key="1">
    <source>
        <dbReference type="Pfam" id="PF13304"/>
    </source>
</evidence>
<protein>
    <submittedName>
        <fullName evidence="2">ATP/GTP-binding protein</fullName>
    </submittedName>
</protein>
<accession>A0A8J7Q696</accession>
<proteinExistence type="predicted"/>
<sequence>MLLEFMVKNFLSFEDAASLNMAGYGERIHPHHMVKGKGGNDVNLLRGALIYGANASGKSNLVKALAFVKDFVTRGREKSEPIGYTPYKFSHPDTWTRFEIAVKTKGNIYRYEITLLHGRVLIETLSRSGAHTERLIYKRTTNEEGIAELELGSRFAKLTKKEKQFITFVARGTRPNVLFLTESVERNVKVFDFMVDWFTDSLLIVTPNDKPTNLGAQLVANPDLARFVNKFIGAADTGISRLNVEPVPGTDPGQHPGETRYHLTTQHRSQLGHTEHTFELDEESDGTKRLIDLLPAYYKLTTTPELVVVIDEMGRNLHPELIAYLCEWYFDINPNPVSQLIFTTHHPSLMDLSRLRRGEIWFCEKAPDGATELYSLLEFGNTRYDKDVQTAYRQGRYGAVPRPAQVVDWGKDVV</sequence>
<dbReference type="Proteomes" id="UP000664417">
    <property type="component" value="Unassembled WGS sequence"/>
</dbReference>
<dbReference type="GO" id="GO:0016887">
    <property type="term" value="F:ATP hydrolysis activity"/>
    <property type="evidence" value="ECO:0007669"/>
    <property type="project" value="InterPro"/>
</dbReference>
<dbReference type="GO" id="GO:0005524">
    <property type="term" value="F:ATP binding"/>
    <property type="evidence" value="ECO:0007669"/>
    <property type="project" value="InterPro"/>
</dbReference>